<accession>A0AAD4SD25</accession>
<dbReference type="EMBL" id="JAJJMB010011896">
    <property type="protein sequence ID" value="KAI3895763.1"/>
    <property type="molecule type" value="Genomic_DNA"/>
</dbReference>
<evidence type="ECO:0000313" key="1">
    <source>
        <dbReference type="EMBL" id="KAI3895763.1"/>
    </source>
</evidence>
<dbReference type="Proteomes" id="UP001202328">
    <property type="component" value="Unassembled WGS sequence"/>
</dbReference>
<reference evidence="1" key="1">
    <citation type="submission" date="2022-04" db="EMBL/GenBank/DDBJ databases">
        <title>A functionally conserved STORR gene fusion in Papaver species that diverged 16.8 million years ago.</title>
        <authorList>
            <person name="Catania T."/>
        </authorList>
    </citation>
    <scope>NUCLEOTIDE SEQUENCE</scope>
    <source>
        <strain evidence="1">S-188037</strain>
    </source>
</reference>
<gene>
    <name evidence="1" type="ORF">MKW98_025554</name>
</gene>
<sequence>TDEEAAYEGGYHVQRKFAMEVERIGRVAKPTLPINTNHPYFVSTWPKSTTCYPRIPKDFARKYGLKRRQV</sequence>
<keyword evidence="2" id="KW-1185">Reference proteome</keyword>
<comment type="caution">
    <text evidence="1">The sequence shown here is derived from an EMBL/GenBank/DDBJ whole genome shotgun (WGS) entry which is preliminary data.</text>
</comment>
<protein>
    <submittedName>
        <fullName evidence="1">Uncharacterized protein</fullName>
    </submittedName>
</protein>
<proteinExistence type="predicted"/>
<dbReference type="AlphaFoldDB" id="A0AAD4SD25"/>
<name>A0AAD4SD25_9MAGN</name>
<organism evidence="1 2">
    <name type="scientific">Papaver atlanticum</name>
    <dbReference type="NCBI Taxonomy" id="357466"/>
    <lineage>
        <taxon>Eukaryota</taxon>
        <taxon>Viridiplantae</taxon>
        <taxon>Streptophyta</taxon>
        <taxon>Embryophyta</taxon>
        <taxon>Tracheophyta</taxon>
        <taxon>Spermatophyta</taxon>
        <taxon>Magnoliopsida</taxon>
        <taxon>Ranunculales</taxon>
        <taxon>Papaveraceae</taxon>
        <taxon>Papaveroideae</taxon>
        <taxon>Papaver</taxon>
    </lineage>
</organism>
<evidence type="ECO:0000313" key="2">
    <source>
        <dbReference type="Proteomes" id="UP001202328"/>
    </source>
</evidence>
<feature type="non-terminal residue" evidence="1">
    <location>
        <position position="70"/>
    </location>
</feature>